<dbReference type="InterPro" id="IPR001623">
    <property type="entry name" value="DnaJ_domain"/>
</dbReference>
<dbReference type="SMART" id="SM00271">
    <property type="entry name" value="DnaJ"/>
    <property type="match status" value="1"/>
</dbReference>
<dbReference type="PROSITE" id="PS50076">
    <property type="entry name" value="DNAJ_2"/>
    <property type="match status" value="1"/>
</dbReference>
<dbReference type="Gene3D" id="1.10.287.110">
    <property type="entry name" value="DnaJ domain"/>
    <property type="match status" value="1"/>
</dbReference>
<gene>
    <name evidence="5" type="primary">LOC109710296</name>
</gene>
<reference evidence="4" key="1">
    <citation type="journal article" date="2015" name="Nat. Genet.">
        <title>The pineapple genome and the evolution of CAM photosynthesis.</title>
        <authorList>
            <person name="Ming R."/>
            <person name="VanBuren R."/>
            <person name="Wai C.M."/>
            <person name="Tang H."/>
            <person name="Schatz M.C."/>
            <person name="Bowers J.E."/>
            <person name="Lyons E."/>
            <person name="Wang M.L."/>
            <person name="Chen J."/>
            <person name="Biggers E."/>
            <person name="Zhang J."/>
            <person name="Huang L."/>
            <person name="Zhang L."/>
            <person name="Miao W."/>
            <person name="Zhang J."/>
            <person name="Ye Z."/>
            <person name="Miao C."/>
            <person name="Lin Z."/>
            <person name="Wang H."/>
            <person name="Zhou H."/>
            <person name="Yim W.C."/>
            <person name="Priest H.D."/>
            <person name="Zheng C."/>
            <person name="Woodhouse M."/>
            <person name="Edger P.P."/>
            <person name="Guyot R."/>
            <person name="Guo H.B."/>
            <person name="Guo H."/>
            <person name="Zheng G."/>
            <person name="Singh R."/>
            <person name="Sharma A."/>
            <person name="Min X."/>
            <person name="Zheng Y."/>
            <person name="Lee H."/>
            <person name="Gurtowski J."/>
            <person name="Sedlazeck F.J."/>
            <person name="Harkess A."/>
            <person name="McKain M.R."/>
            <person name="Liao Z."/>
            <person name="Fang J."/>
            <person name="Liu J."/>
            <person name="Zhang X."/>
            <person name="Zhang Q."/>
            <person name="Hu W."/>
            <person name="Qin Y."/>
            <person name="Wang K."/>
            <person name="Chen L.Y."/>
            <person name="Shirley N."/>
            <person name="Lin Y.R."/>
            <person name="Liu L.Y."/>
            <person name="Hernandez A.G."/>
            <person name="Wright C.L."/>
            <person name="Bulone V."/>
            <person name="Tuskan G.A."/>
            <person name="Heath K."/>
            <person name="Zee F."/>
            <person name="Moore P.H."/>
            <person name="Sunkar R."/>
            <person name="Leebens-Mack J.H."/>
            <person name="Mockler T."/>
            <person name="Bennetzen J.L."/>
            <person name="Freeling M."/>
            <person name="Sankoff D."/>
            <person name="Paterson A.H."/>
            <person name="Zhu X."/>
            <person name="Yang X."/>
            <person name="Smith J.A."/>
            <person name="Cushman J.C."/>
            <person name="Paull R.E."/>
            <person name="Yu Q."/>
        </authorList>
    </citation>
    <scope>NUCLEOTIDE SEQUENCE [LARGE SCALE GENOMIC DNA]</scope>
    <source>
        <strain evidence="4">cv. F153</strain>
    </source>
</reference>
<dbReference type="InterPro" id="IPR017896">
    <property type="entry name" value="4Fe4S_Fe-S-bd"/>
</dbReference>
<feature type="region of interest" description="Disordered" evidence="1">
    <location>
        <begin position="258"/>
        <end position="279"/>
    </location>
</feature>
<protein>
    <submittedName>
        <fullName evidence="5">Uncharacterized protein LOC109710296</fullName>
    </submittedName>
</protein>
<proteinExistence type="predicted"/>
<dbReference type="PROSITE" id="PS51379">
    <property type="entry name" value="4FE4S_FER_2"/>
    <property type="match status" value="1"/>
</dbReference>
<reference evidence="5" key="2">
    <citation type="submission" date="2025-08" db="UniProtKB">
        <authorList>
            <consortium name="RefSeq"/>
        </authorList>
    </citation>
    <scope>IDENTIFICATION</scope>
    <source>
        <tissue evidence="5">Leaf</tissue>
    </source>
</reference>
<feature type="domain" description="J" evidence="2">
    <location>
        <begin position="58"/>
        <end position="121"/>
    </location>
</feature>
<dbReference type="PANTHER" id="PTHR45295">
    <property type="entry name" value="CHAPERONE PROTEIN DNAJ C76, CHLOROPLASTIC"/>
    <property type="match status" value="1"/>
</dbReference>
<evidence type="ECO:0000313" key="4">
    <source>
        <dbReference type="Proteomes" id="UP000515123"/>
    </source>
</evidence>
<evidence type="ECO:0000259" key="3">
    <source>
        <dbReference type="PROSITE" id="PS51379"/>
    </source>
</evidence>
<dbReference type="CDD" id="cd06257">
    <property type="entry name" value="DnaJ"/>
    <property type="match status" value="1"/>
</dbReference>
<evidence type="ECO:0000256" key="1">
    <source>
        <dbReference type="SAM" id="MobiDB-lite"/>
    </source>
</evidence>
<accession>A0A6P5EY03</accession>
<dbReference type="RefSeq" id="XP_020088392.1">
    <property type="nucleotide sequence ID" value="XM_020232803.1"/>
</dbReference>
<dbReference type="Pfam" id="PF13370">
    <property type="entry name" value="Fer4_13"/>
    <property type="match status" value="1"/>
</dbReference>
<dbReference type="PANTHER" id="PTHR45295:SF4">
    <property type="entry name" value="OS06G0474800 PROTEIN"/>
    <property type="match status" value="1"/>
</dbReference>
<feature type="domain" description="4Fe-4S ferredoxin-type" evidence="3">
    <location>
        <begin position="153"/>
        <end position="181"/>
    </location>
</feature>
<sequence length="312" mass="35210">MLYCSTTSIHPSILKTLTPHHNQLNPSKSKPSKSLRQEITTRIKCFNSRIQKKSEPRDYYEVLGVSTDSTSQQIKEAYRRLQKQHHPDIAGDRGHEYTLLLNEAYSALMREDFRRKYGGGGGGGGGGGKRREGFGSNFSGMGYSSWNGPVRPQALFVDENRCIGCRECAHNASETFMMDEDLGCARVRVQFGDSEKKIEVSVDSCPMNCIHWVESEELPLLEFLIRPQPKEAHGVFGGGWERPADVFAAAKYLQKQLKQQQEQKQSPTGQAHAEVETPAQAEARYQAGLKLQWRQFHEMWGWITGLLGRETS</sequence>
<keyword evidence="4" id="KW-1185">Reference proteome</keyword>
<dbReference type="GO" id="GO:0005783">
    <property type="term" value="C:endoplasmic reticulum"/>
    <property type="evidence" value="ECO:0007669"/>
    <property type="project" value="UniProtKB-ARBA"/>
</dbReference>
<dbReference type="Pfam" id="PF00226">
    <property type="entry name" value="DnaJ"/>
    <property type="match status" value="1"/>
</dbReference>
<dbReference type="PRINTS" id="PR00625">
    <property type="entry name" value="JDOMAIN"/>
</dbReference>
<evidence type="ECO:0000313" key="5">
    <source>
        <dbReference type="RefSeq" id="XP_020088392.1"/>
    </source>
</evidence>
<organism evidence="4 5">
    <name type="scientific">Ananas comosus</name>
    <name type="common">Pineapple</name>
    <name type="synonym">Ananas ananas</name>
    <dbReference type="NCBI Taxonomy" id="4615"/>
    <lineage>
        <taxon>Eukaryota</taxon>
        <taxon>Viridiplantae</taxon>
        <taxon>Streptophyta</taxon>
        <taxon>Embryophyta</taxon>
        <taxon>Tracheophyta</taxon>
        <taxon>Spermatophyta</taxon>
        <taxon>Magnoliopsida</taxon>
        <taxon>Liliopsida</taxon>
        <taxon>Poales</taxon>
        <taxon>Bromeliaceae</taxon>
        <taxon>Bromelioideae</taxon>
        <taxon>Ananas</taxon>
    </lineage>
</organism>
<evidence type="ECO:0000259" key="2">
    <source>
        <dbReference type="PROSITE" id="PS50076"/>
    </source>
</evidence>
<dbReference type="AlphaFoldDB" id="A0A6P5EY03"/>
<dbReference type="OrthoDB" id="376357at2759"/>
<dbReference type="Proteomes" id="UP000515123">
    <property type="component" value="Linkage group 5"/>
</dbReference>
<name>A0A6P5EY03_ANACO</name>
<dbReference type="Gene3D" id="3.30.70.20">
    <property type="match status" value="1"/>
</dbReference>
<dbReference type="GeneID" id="109710296"/>
<dbReference type="SUPFAM" id="SSF54862">
    <property type="entry name" value="4Fe-4S ferredoxins"/>
    <property type="match status" value="1"/>
</dbReference>
<dbReference type="InterPro" id="IPR036869">
    <property type="entry name" value="J_dom_sf"/>
</dbReference>
<dbReference type="SUPFAM" id="SSF46565">
    <property type="entry name" value="Chaperone J-domain"/>
    <property type="match status" value="1"/>
</dbReference>